<evidence type="ECO:0000313" key="6">
    <source>
        <dbReference type="Proteomes" id="UP000241247"/>
    </source>
</evidence>
<dbReference type="GO" id="GO:0003677">
    <property type="term" value="F:DNA binding"/>
    <property type="evidence" value="ECO:0007669"/>
    <property type="project" value="UniProtKB-KW"/>
</dbReference>
<dbReference type="Pfam" id="PF05443">
    <property type="entry name" value="ROS_MUCR"/>
    <property type="match status" value="1"/>
</dbReference>
<reference evidence="5 6" key="1">
    <citation type="submission" date="2018-04" db="EMBL/GenBank/DDBJ databases">
        <title>Genomic Encyclopedia of Type Strains, Phase IV (KMG-IV): sequencing the most valuable type-strain genomes for metagenomic binning, comparative biology and taxonomic classification.</title>
        <authorList>
            <person name="Goeker M."/>
        </authorList>
    </citation>
    <scope>NUCLEOTIDE SEQUENCE [LARGE SCALE GENOMIC DNA]</scope>
    <source>
        <strain evidence="5 6">DSM 7138</strain>
    </source>
</reference>
<comment type="caution">
    <text evidence="5">The sequence shown here is derived from an EMBL/GenBank/DDBJ whole genome shotgun (WGS) entry which is preliminary data.</text>
</comment>
<proteinExistence type="inferred from homology"/>
<dbReference type="EMBL" id="PZZZ01000010">
    <property type="protein sequence ID" value="PTM90129.1"/>
    <property type="molecule type" value="Genomic_DNA"/>
</dbReference>
<dbReference type="GO" id="GO:0006355">
    <property type="term" value="P:regulation of DNA-templated transcription"/>
    <property type="evidence" value="ECO:0007669"/>
    <property type="project" value="InterPro"/>
</dbReference>
<evidence type="ECO:0000313" key="5">
    <source>
        <dbReference type="EMBL" id="PTM90129.1"/>
    </source>
</evidence>
<keyword evidence="3" id="KW-0238">DNA-binding</keyword>
<dbReference type="RefSeq" id="WP_108004620.1">
    <property type="nucleotide sequence ID" value="NZ_JBHEEX010000016.1"/>
</dbReference>
<keyword evidence="4" id="KW-0804">Transcription</keyword>
<accession>A0A2T5ATT8</accession>
<dbReference type="OrthoDB" id="9809693at2"/>
<dbReference type="AlphaFoldDB" id="A0A2T5ATT8"/>
<dbReference type="InterPro" id="IPR041920">
    <property type="entry name" value="ROS/MUCR_sf"/>
</dbReference>
<dbReference type="GO" id="GO:0008270">
    <property type="term" value="F:zinc ion binding"/>
    <property type="evidence" value="ECO:0007669"/>
    <property type="project" value="InterPro"/>
</dbReference>
<protein>
    <submittedName>
        <fullName evidence="5">MucR family transcriptional regulator</fullName>
    </submittedName>
</protein>
<keyword evidence="6" id="KW-1185">Reference proteome</keyword>
<evidence type="ECO:0000256" key="3">
    <source>
        <dbReference type="ARBA" id="ARBA00023125"/>
    </source>
</evidence>
<organism evidence="5 6">
    <name type="scientific">Mycoplana dimorpha</name>
    <dbReference type="NCBI Taxonomy" id="28320"/>
    <lineage>
        <taxon>Bacteria</taxon>
        <taxon>Pseudomonadati</taxon>
        <taxon>Pseudomonadota</taxon>
        <taxon>Alphaproteobacteria</taxon>
        <taxon>Hyphomicrobiales</taxon>
        <taxon>Rhizobiaceae</taxon>
        <taxon>Mycoplana</taxon>
    </lineage>
</organism>
<keyword evidence="2" id="KW-0805">Transcription regulation</keyword>
<evidence type="ECO:0000256" key="4">
    <source>
        <dbReference type="ARBA" id="ARBA00023163"/>
    </source>
</evidence>
<dbReference type="Gene3D" id="1.10.10.1550">
    <property type="entry name" value="ROS/MUCR transcriptional regulator protein"/>
    <property type="match status" value="1"/>
</dbReference>
<comment type="similarity">
    <text evidence="1">Belongs to the ros/MucR family.</text>
</comment>
<evidence type="ECO:0000256" key="1">
    <source>
        <dbReference type="ARBA" id="ARBA00007031"/>
    </source>
</evidence>
<sequence length="151" mass="16383">MSNNEPKNELAQLTAEVVSAYVANNVTPQTEITALISDVYAALNDLGKASTVAQTPTVVEEVQKPAVSIRKSVSPDAVICLECGKAFKSLKRHLQSRHGLAPEDYQTKWKLPSNYPMVAPNYAEARSSLAKQMGLGQRRAQKAKSAAKTKK</sequence>
<gene>
    <name evidence="5" type="ORF">C7449_1109</name>
</gene>
<evidence type="ECO:0000256" key="2">
    <source>
        <dbReference type="ARBA" id="ARBA00023015"/>
    </source>
</evidence>
<name>A0A2T5ATT8_MYCDI</name>
<dbReference type="Proteomes" id="UP000241247">
    <property type="component" value="Unassembled WGS sequence"/>
</dbReference>
<dbReference type="InterPro" id="IPR008807">
    <property type="entry name" value="ROS_MUCR"/>
</dbReference>